<name>A0AAN7B0V9_9PEZI</name>
<dbReference type="AlphaFoldDB" id="A0AAN7B0V9"/>
<sequence>MQLPSFVLLGLAATSVSAIDAYYHLGQNCDGNAIVCSNLNPGVCCSDGRSLANTIGYRGIPTNWVIAARGYGGNQCGDTSTVREVAQNTNFLCLKNRFGTPLGATRYAFGANSKRRDDFSGSEVTESSECQKPDQLVLADGVTKYDIAGLDDDVVDELLKLASEGTAIPAAFHSLKL</sequence>
<dbReference type="Proteomes" id="UP001301769">
    <property type="component" value="Unassembled WGS sequence"/>
</dbReference>
<proteinExistence type="predicted"/>
<evidence type="ECO:0000313" key="3">
    <source>
        <dbReference type="Proteomes" id="UP001301769"/>
    </source>
</evidence>
<feature type="chain" id="PRO_5043010780" description="Secreted protein" evidence="1">
    <location>
        <begin position="19"/>
        <end position="177"/>
    </location>
</feature>
<evidence type="ECO:0008006" key="4">
    <source>
        <dbReference type="Google" id="ProtNLM"/>
    </source>
</evidence>
<evidence type="ECO:0000256" key="1">
    <source>
        <dbReference type="SAM" id="SignalP"/>
    </source>
</evidence>
<organism evidence="2 3">
    <name type="scientific">Rhypophila decipiens</name>
    <dbReference type="NCBI Taxonomy" id="261697"/>
    <lineage>
        <taxon>Eukaryota</taxon>
        <taxon>Fungi</taxon>
        <taxon>Dikarya</taxon>
        <taxon>Ascomycota</taxon>
        <taxon>Pezizomycotina</taxon>
        <taxon>Sordariomycetes</taxon>
        <taxon>Sordariomycetidae</taxon>
        <taxon>Sordariales</taxon>
        <taxon>Naviculisporaceae</taxon>
        <taxon>Rhypophila</taxon>
    </lineage>
</organism>
<gene>
    <name evidence="2" type="ORF">QBC37DRAFT_486734</name>
</gene>
<comment type="caution">
    <text evidence="2">The sequence shown here is derived from an EMBL/GenBank/DDBJ whole genome shotgun (WGS) entry which is preliminary data.</text>
</comment>
<accession>A0AAN7B0V9</accession>
<keyword evidence="1" id="KW-0732">Signal</keyword>
<feature type="signal peptide" evidence="1">
    <location>
        <begin position="1"/>
        <end position="18"/>
    </location>
</feature>
<evidence type="ECO:0000313" key="2">
    <source>
        <dbReference type="EMBL" id="KAK4208566.1"/>
    </source>
</evidence>
<reference evidence="2" key="1">
    <citation type="journal article" date="2023" name="Mol. Phylogenet. Evol.">
        <title>Genome-scale phylogeny and comparative genomics of the fungal order Sordariales.</title>
        <authorList>
            <person name="Hensen N."/>
            <person name="Bonometti L."/>
            <person name="Westerberg I."/>
            <person name="Brannstrom I.O."/>
            <person name="Guillou S."/>
            <person name="Cros-Aarteil S."/>
            <person name="Calhoun S."/>
            <person name="Haridas S."/>
            <person name="Kuo A."/>
            <person name="Mondo S."/>
            <person name="Pangilinan J."/>
            <person name="Riley R."/>
            <person name="LaButti K."/>
            <person name="Andreopoulos B."/>
            <person name="Lipzen A."/>
            <person name="Chen C."/>
            <person name="Yan M."/>
            <person name="Daum C."/>
            <person name="Ng V."/>
            <person name="Clum A."/>
            <person name="Steindorff A."/>
            <person name="Ohm R.A."/>
            <person name="Martin F."/>
            <person name="Silar P."/>
            <person name="Natvig D.O."/>
            <person name="Lalanne C."/>
            <person name="Gautier V."/>
            <person name="Ament-Velasquez S.L."/>
            <person name="Kruys A."/>
            <person name="Hutchinson M.I."/>
            <person name="Powell A.J."/>
            <person name="Barry K."/>
            <person name="Miller A.N."/>
            <person name="Grigoriev I.V."/>
            <person name="Debuchy R."/>
            <person name="Gladieux P."/>
            <person name="Hiltunen Thoren M."/>
            <person name="Johannesson H."/>
        </authorList>
    </citation>
    <scope>NUCLEOTIDE SEQUENCE</scope>
    <source>
        <strain evidence="2">PSN293</strain>
    </source>
</reference>
<dbReference type="EMBL" id="MU858238">
    <property type="protein sequence ID" value="KAK4208566.1"/>
    <property type="molecule type" value="Genomic_DNA"/>
</dbReference>
<reference evidence="2" key="2">
    <citation type="submission" date="2023-05" db="EMBL/GenBank/DDBJ databases">
        <authorList>
            <consortium name="Lawrence Berkeley National Laboratory"/>
            <person name="Steindorff A."/>
            <person name="Hensen N."/>
            <person name="Bonometti L."/>
            <person name="Westerberg I."/>
            <person name="Brannstrom I.O."/>
            <person name="Guillou S."/>
            <person name="Cros-Aarteil S."/>
            <person name="Calhoun S."/>
            <person name="Haridas S."/>
            <person name="Kuo A."/>
            <person name="Mondo S."/>
            <person name="Pangilinan J."/>
            <person name="Riley R."/>
            <person name="Labutti K."/>
            <person name="Andreopoulos B."/>
            <person name="Lipzen A."/>
            <person name="Chen C."/>
            <person name="Yanf M."/>
            <person name="Daum C."/>
            <person name="Ng V."/>
            <person name="Clum A."/>
            <person name="Ohm R."/>
            <person name="Martin F."/>
            <person name="Silar P."/>
            <person name="Natvig D."/>
            <person name="Lalanne C."/>
            <person name="Gautier V."/>
            <person name="Ament-Velasquez S.L."/>
            <person name="Kruys A."/>
            <person name="Hutchinson M.I."/>
            <person name="Powell A.J."/>
            <person name="Barry K."/>
            <person name="Miller A.N."/>
            <person name="Grigoriev I.V."/>
            <person name="Debuchy R."/>
            <person name="Gladieux P."/>
            <person name="Thoren M.H."/>
            <person name="Johannesson H."/>
        </authorList>
    </citation>
    <scope>NUCLEOTIDE SEQUENCE</scope>
    <source>
        <strain evidence="2">PSN293</strain>
    </source>
</reference>
<protein>
    <recommendedName>
        <fullName evidence="4">Secreted protein</fullName>
    </recommendedName>
</protein>
<keyword evidence="3" id="KW-1185">Reference proteome</keyword>